<name>A0A641RG32_BACOV</name>
<sequence>TFNVGDWTIKAVLDASKAPELTVSHRTEQAVFSYGTDNPALNGNFYSRQFTGSSLLYDEIDGAYQVVEMTDRSPISTRVVNQ</sequence>
<protein>
    <submittedName>
        <fullName evidence="1">Heparinase</fullName>
    </submittedName>
</protein>
<reference evidence="1" key="1">
    <citation type="journal article" date="2019" name="Nat. Med.">
        <title>A library of human gut bacterial isolates paired with longitudinal multiomics data enables mechanistic microbiome research.</title>
        <authorList>
            <person name="Poyet M."/>
            <person name="Groussin M."/>
            <person name="Gibbons S.M."/>
            <person name="Avila-Pacheco J."/>
            <person name="Jiang X."/>
            <person name="Kearney S.M."/>
            <person name="Perrotta A.R."/>
            <person name="Berdy B."/>
            <person name="Zhao S."/>
            <person name="Lieberman T.D."/>
            <person name="Swanson P.K."/>
            <person name="Smith M."/>
            <person name="Roesemann S."/>
            <person name="Alexander J.E."/>
            <person name="Rich S.A."/>
            <person name="Livny J."/>
            <person name="Vlamakis H."/>
            <person name="Clish C."/>
            <person name="Bullock K."/>
            <person name="Deik A."/>
            <person name="Scott J."/>
            <person name="Pierce K.A."/>
            <person name="Xavier R.J."/>
            <person name="Alm E.J."/>
        </authorList>
    </citation>
    <scope>NUCLEOTIDE SEQUENCE</scope>
    <source>
        <strain evidence="1">BIOML-A147</strain>
    </source>
</reference>
<dbReference type="AlphaFoldDB" id="A0A641RG32"/>
<evidence type="ECO:0000313" key="1">
    <source>
        <dbReference type="EMBL" id="KAA4015146.1"/>
    </source>
</evidence>
<gene>
    <name evidence="1" type="ORF">F3D60_32330</name>
</gene>
<comment type="caution">
    <text evidence="1">The sequence shown here is derived from an EMBL/GenBank/DDBJ whole genome shotgun (WGS) entry which is preliminary data.</text>
</comment>
<dbReference type="EMBL" id="VWKO01000603">
    <property type="protein sequence ID" value="KAA4015146.1"/>
    <property type="molecule type" value="Genomic_DNA"/>
</dbReference>
<proteinExistence type="predicted"/>
<accession>A0A641RG32</accession>
<feature type="non-terminal residue" evidence="1">
    <location>
        <position position="1"/>
    </location>
</feature>
<organism evidence="1">
    <name type="scientific">Bacteroides ovatus</name>
    <dbReference type="NCBI Taxonomy" id="28116"/>
    <lineage>
        <taxon>Bacteria</taxon>
        <taxon>Pseudomonadati</taxon>
        <taxon>Bacteroidota</taxon>
        <taxon>Bacteroidia</taxon>
        <taxon>Bacteroidales</taxon>
        <taxon>Bacteroidaceae</taxon>
        <taxon>Bacteroides</taxon>
    </lineage>
</organism>